<evidence type="ECO:0000259" key="1">
    <source>
        <dbReference type="PROSITE" id="PS50056"/>
    </source>
</evidence>
<keyword evidence="3" id="KW-1185">Reference proteome</keyword>
<dbReference type="RefSeq" id="WP_220249544.1">
    <property type="nucleotide sequence ID" value="NZ_JAICCF010000001.1"/>
</dbReference>
<dbReference type="PROSITE" id="PS50056">
    <property type="entry name" value="TYR_PHOSPHATASE_2"/>
    <property type="match status" value="1"/>
</dbReference>
<name>A0ABS7G9L9_9BACT</name>
<dbReference type="Pfam" id="PF22785">
    <property type="entry name" value="Tc-R-P"/>
    <property type="match status" value="1"/>
</dbReference>
<feature type="domain" description="Tyrosine specific protein phosphatases" evidence="1">
    <location>
        <begin position="98"/>
        <end position="162"/>
    </location>
</feature>
<dbReference type="SUPFAM" id="SSF52799">
    <property type="entry name" value="(Phosphotyrosine protein) phosphatases II"/>
    <property type="match status" value="1"/>
</dbReference>
<gene>
    <name evidence="2" type="ORF">K1Y79_08480</name>
</gene>
<sequence length="171" mass="19773">MEAFLVYFYKTMLTRIYWLHQFDNGARIGIMPRPRGGDWLEDEIINFRKQKVTHIASLLEREEIIELGLTQEKTICAKHEIEFLHFPIKDRGIPSHPNEFIKLLSKKICEGATVVIHCRMGIGRSSIIAGSVLLMNGYIADEVFEYISRARGLKVPDTEDQIKWLKAREGL</sequence>
<proteinExistence type="predicted"/>
<accession>A0ABS7G9L9</accession>
<dbReference type="PROSITE" id="PS00383">
    <property type="entry name" value="TYR_PHOSPHATASE_1"/>
    <property type="match status" value="1"/>
</dbReference>
<dbReference type="EMBL" id="JAICCF010000001">
    <property type="protein sequence ID" value="MBW8684367.1"/>
    <property type="molecule type" value="Genomic_DNA"/>
</dbReference>
<dbReference type="InterPro" id="IPR029021">
    <property type="entry name" value="Prot-tyrosine_phosphatase-like"/>
</dbReference>
<dbReference type="Gene3D" id="3.90.190.10">
    <property type="entry name" value="Protein tyrosine phosphatase superfamily"/>
    <property type="match status" value="1"/>
</dbReference>
<reference evidence="2 3" key="1">
    <citation type="submission" date="2021-08" db="EMBL/GenBank/DDBJ databases">
        <title>The genome sequence of Chitinophaga sp. B61.</title>
        <authorList>
            <person name="Zhang X."/>
        </authorList>
    </citation>
    <scope>NUCLEOTIDE SEQUENCE [LARGE SCALE GENOMIC DNA]</scope>
    <source>
        <strain evidence="2 3">B61</strain>
    </source>
</reference>
<organism evidence="2 3">
    <name type="scientific">Chitinophaga rhizophila</name>
    <dbReference type="NCBI Taxonomy" id="2866212"/>
    <lineage>
        <taxon>Bacteria</taxon>
        <taxon>Pseudomonadati</taxon>
        <taxon>Bacteroidota</taxon>
        <taxon>Chitinophagia</taxon>
        <taxon>Chitinophagales</taxon>
        <taxon>Chitinophagaceae</taxon>
        <taxon>Chitinophaga</taxon>
    </lineage>
</organism>
<protein>
    <recommendedName>
        <fullName evidence="1">Tyrosine specific protein phosphatases domain-containing protein</fullName>
    </recommendedName>
</protein>
<evidence type="ECO:0000313" key="3">
    <source>
        <dbReference type="Proteomes" id="UP000812961"/>
    </source>
</evidence>
<dbReference type="InterPro" id="IPR000387">
    <property type="entry name" value="Tyr_Pase_dom"/>
</dbReference>
<dbReference type="InterPro" id="IPR016130">
    <property type="entry name" value="Tyr_Pase_AS"/>
</dbReference>
<dbReference type="Proteomes" id="UP000812961">
    <property type="component" value="Unassembled WGS sequence"/>
</dbReference>
<comment type="caution">
    <text evidence="2">The sequence shown here is derived from an EMBL/GenBank/DDBJ whole genome shotgun (WGS) entry which is preliminary data.</text>
</comment>
<evidence type="ECO:0000313" key="2">
    <source>
        <dbReference type="EMBL" id="MBW8684367.1"/>
    </source>
</evidence>